<gene>
    <name evidence="1" type="ORF">GGR43_000005</name>
</gene>
<dbReference type="EMBL" id="JACIDT010000001">
    <property type="protein sequence ID" value="MBB3924311.1"/>
    <property type="molecule type" value="Genomic_DNA"/>
</dbReference>
<proteinExistence type="predicted"/>
<evidence type="ECO:0000313" key="1">
    <source>
        <dbReference type="EMBL" id="MBB3924311.1"/>
    </source>
</evidence>
<comment type="caution">
    <text evidence="1">The sequence shown here is derived from an EMBL/GenBank/DDBJ whole genome shotgun (WGS) entry which is preliminary data.</text>
</comment>
<reference evidence="1 2" key="1">
    <citation type="submission" date="2020-08" db="EMBL/GenBank/DDBJ databases">
        <title>Genomic Encyclopedia of Type Strains, Phase IV (KMG-IV): sequencing the most valuable type-strain genomes for metagenomic binning, comparative biology and taxonomic classification.</title>
        <authorList>
            <person name="Goeker M."/>
        </authorList>
    </citation>
    <scope>NUCLEOTIDE SEQUENCE [LARGE SCALE GENOMIC DNA]</scope>
    <source>
        <strain evidence="1 2">DSM 26189</strain>
    </source>
</reference>
<protein>
    <submittedName>
        <fullName evidence="1">Uncharacterized protein</fullName>
    </submittedName>
</protein>
<evidence type="ECO:0000313" key="2">
    <source>
        <dbReference type="Proteomes" id="UP000571950"/>
    </source>
</evidence>
<sequence>MAEWHHDRLEGFNLKKLASRLSVGVTAKLQFDFACNRGHSFGEYHVHGVVNEVLSANIDPDRFRVHSGYPHPAIQTEEAKGRKRELDFLIEDKGDSSIMLCIEAKWAGSGHCTAHNLLLDLCRLHLVKRTAPDALCLFVLAGRQDKMNKLFESPILADGTGCLVRPGAKVNGRKRDRKKTFALIGHPTHQTELDRFKDVNSEKLPTIPDEICTTYAPVFDRVGRSDYWQALVWTVF</sequence>
<dbReference type="Proteomes" id="UP000571950">
    <property type="component" value="Unassembled WGS sequence"/>
</dbReference>
<organism evidence="1 2">
    <name type="scientific">Sphingobium jiangsuense</name>
    <dbReference type="NCBI Taxonomy" id="870476"/>
    <lineage>
        <taxon>Bacteria</taxon>
        <taxon>Pseudomonadati</taxon>
        <taxon>Pseudomonadota</taxon>
        <taxon>Alphaproteobacteria</taxon>
        <taxon>Sphingomonadales</taxon>
        <taxon>Sphingomonadaceae</taxon>
        <taxon>Sphingobium</taxon>
    </lineage>
</organism>
<dbReference type="AlphaFoldDB" id="A0A7W6FMR4"/>
<dbReference type="RefSeq" id="WP_188069902.1">
    <property type="nucleotide sequence ID" value="NZ_BSPS01000109.1"/>
</dbReference>
<name>A0A7W6FMR4_9SPHN</name>
<accession>A0A7W6FMR4</accession>
<keyword evidence="2" id="KW-1185">Reference proteome</keyword>